<comment type="function">
    <text evidence="1">Involved in the modulation of the specificity of the ClpAP-mediated ATP-dependent protein degradation.</text>
</comment>
<dbReference type="InterPro" id="IPR003769">
    <property type="entry name" value="ClpS_core"/>
</dbReference>
<dbReference type="GO" id="GO:0008233">
    <property type="term" value="F:peptidase activity"/>
    <property type="evidence" value="ECO:0007669"/>
    <property type="project" value="UniProtKB-KW"/>
</dbReference>
<proteinExistence type="inferred from homology"/>
<evidence type="ECO:0000313" key="5">
    <source>
        <dbReference type="Proteomes" id="UP001369736"/>
    </source>
</evidence>
<accession>A0ABU8MFF9</accession>
<dbReference type="Pfam" id="PF02617">
    <property type="entry name" value="ClpS"/>
    <property type="match status" value="1"/>
</dbReference>
<evidence type="ECO:0000256" key="1">
    <source>
        <dbReference type="HAMAP-Rule" id="MF_00302"/>
    </source>
</evidence>
<dbReference type="EMBL" id="JBBEGM010000020">
    <property type="protein sequence ID" value="MEJ2865663.1"/>
    <property type="molecule type" value="Genomic_DNA"/>
</dbReference>
<feature type="region of interest" description="Disordered" evidence="2">
    <location>
        <begin position="19"/>
        <end position="39"/>
    </location>
</feature>
<feature type="domain" description="Adaptor protein ClpS core" evidence="3">
    <location>
        <begin position="44"/>
        <end position="113"/>
    </location>
</feature>
<name>A0ABU8MFF9_9PSEU</name>
<dbReference type="Proteomes" id="UP001369736">
    <property type="component" value="Unassembled WGS sequence"/>
</dbReference>
<sequence>MRSAFGAAAPLRFLPPEVRLSAPAEPEVDERTEESVDEATLADTPWQTIVWNDPVNLMSYVTYVFQKLFGYDKAKATALMMDVHQKGRATVSSGSREKVEGDVSRLHAAGLWATMQRAS</sequence>
<keyword evidence="5" id="KW-1185">Reference proteome</keyword>
<comment type="similarity">
    <text evidence="1">Belongs to the ClpS family.</text>
</comment>
<reference evidence="4 5" key="1">
    <citation type="submission" date="2024-03" db="EMBL/GenBank/DDBJ databases">
        <title>Actinomycetospora sp. OC33-EN07, a novel actinomycete isolated from wild orchid (Aerides multiflora).</title>
        <authorList>
            <person name="Suriyachadkun C."/>
        </authorList>
    </citation>
    <scope>NUCLEOTIDE SEQUENCE [LARGE SCALE GENOMIC DNA]</scope>
    <source>
        <strain evidence="4 5">OC33-EN07</strain>
    </source>
</reference>
<dbReference type="NCBIfam" id="NF000668">
    <property type="entry name" value="PRK00033.1-1"/>
    <property type="match status" value="1"/>
</dbReference>
<keyword evidence="4" id="KW-0378">Hydrolase</keyword>
<organism evidence="4 5">
    <name type="scientific">Actinomycetospora flava</name>
    <dbReference type="NCBI Taxonomy" id="3129232"/>
    <lineage>
        <taxon>Bacteria</taxon>
        <taxon>Bacillati</taxon>
        <taxon>Actinomycetota</taxon>
        <taxon>Actinomycetes</taxon>
        <taxon>Pseudonocardiales</taxon>
        <taxon>Pseudonocardiaceae</taxon>
        <taxon>Actinomycetospora</taxon>
    </lineage>
</organism>
<dbReference type="InterPro" id="IPR022935">
    <property type="entry name" value="ClpS"/>
</dbReference>
<feature type="compositionally biased region" description="Acidic residues" evidence="2">
    <location>
        <begin position="26"/>
        <end position="37"/>
    </location>
</feature>
<comment type="subunit">
    <text evidence="1">Binds to the N-terminal domain of the chaperone ClpA.</text>
</comment>
<evidence type="ECO:0000313" key="4">
    <source>
        <dbReference type="EMBL" id="MEJ2865663.1"/>
    </source>
</evidence>
<protein>
    <recommendedName>
        <fullName evidence="1">ATP-dependent Clp protease adapter protein ClpS</fullName>
    </recommendedName>
</protein>
<comment type="caution">
    <text evidence="4">The sequence shown here is derived from an EMBL/GenBank/DDBJ whole genome shotgun (WGS) entry which is preliminary data.</text>
</comment>
<evidence type="ECO:0000256" key="2">
    <source>
        <dbReference type="SAM" id="MobiDB-lite"/>
    </source>
</evidence>
<dbReference type="GO" id="GO:0006508">
    <property type="term" value="P:proteolysis"/>
    <property type="evidence" value="ECO:0007669"/>
    <property type="project" value="UniProtKB-KW"/>
</dbReference>
<dbReference type="Gene3D" id="3.30.1390.10">
    <property type="match status" value="1"/>
</dbReference>
<keyword evidence="4" id="KW-0645">Protease</keyword>
<dbReference type="SUPFAM" id="SSF54736">
    <property type="entry name" value="ClpS-like"/>
    <property type="match status" value="1"/>
</dbReference>
<gene>
    <name evidence="1 4" type="primary">clpS</name>
    <name evidence="4" type="ORF">WCD58_31220</name>
</gene>
<evidence type="ECO:0000259" key="3">
    <source>
        <dbReference type="Pfam" id="PF02617"/>
    </source>
</evidence>
<dbReference type="HAMAP" id="MF_00302">
    <property type="entry name" value="ClpS"/>
    <property type="match status" value="1"/>
</dbReference>
<dbReference type="InterPro" id="IPR014719">
    <property type="entry name" value="Ribosomal_bL12_C/ClpS-like"/>
</dbReference>